<keyword evidence="4" id="KW-1185">Reference proteome</keyword>
<protein>
    <submittedName>
        <fullName evidence="3">Uncharacterized protein</fullName>
    </submittedName>
</protein>
<evidence type="ECO:0000313" key="4">
    <source>
        <dbReference type="Proteomes" id="UP000654913"/>
    </source>
</evidence>
<organism evidence="3 4">
    <name type="scientific">Aspergillus puulaauensis</name>
    <dbReference type="NCBI Taxonomy" id="1220207"/>
    <lineage>
        <taxon>Eukaryota</taxon>
        <taxon>Fungi</taxon>
        <taxon>Dikarya</taxon>
        <taxon>Ascomycota</taxon>
        <taxon>Pezizomycotina</taxon>
        <taxon>Eurotiomycetes</taxon>
        <taxon>Eurotiomycetidae</taxon>
        <taxon>Eurotiales</taxon>
        <taxon>Aspergillaceae</taxon>
        <taxon>Aspergillus</taxon>
    </lineage>
</organism>
<feature type="region of interest" description="Disordered" evidence="1">
    <location>
        <begin position="19"/>
        <end position="95"/>
    </location>
</feature>
<feature type="compositionally biased region" description="Polar residues" evidence="1">
    <location>
        <begin position="22"/>
        <end position="31"/>
    </location>
</feature>
<gene>
    <name evidence="3" type="ORF">APUU_40252A</name>
</gene>
<feature type="chain" id="PRO_5031024681" evidence="2">
    <location>
        <begin position="20"/>
        <end position="107"/>
    </location>
</feature>
<proteinExistence type="predicted"/>
<dbReference type="GeneID" id="64973813"/>
<reference evidence="3" key="1">
    <citation type="submission" date="2021-01" db="EMBL/GenBank/DDBJ databases">
        <authorList>
            <consortium name="Aspergillus puulaauensis MK2 genome sequencing consortium"/>
            <person name="Kazuki M."/>
            <person name="Futagami T."/>
        </authorList>
    </citation>
    <scope>NUCLEOTIDE SEQUENCE</scope>
    <source>
        <strain evidence="3">MK2</strain>
    </source>
</reference>
<evidence type="ECO:0000256" key="1">
    <source>
        <dbReference type="SAM" id="MobiDB-lite"/>
    </source>
</evidence>
<dbReference type="EMBL" id="AP024446">
    <property type="protein sequence ID" value="BCS23808.1"/>
    <property type="molecule type" value="Genomic_DNA"/>
</dbReference>
<accession>A0A7R7XMX3</accession>
<name>A0A7R7XMX3_9EURO</name>
<dbReference type="AlphaFoldDB" id="A0A7R7XMX3"/>
<reference evidence="3" key="2">
    <citation type="submission" date="2021-02" db="EMBL/GenBank/DDBJ databases">
        <title>Aspergillus puulaauensis MK2 genome sequence.</title>
        <authorList>
            <person name="Futagami T."/>
            <person name="Mori K."/>
            <person name="Kadooka C."/>
            <person name="Tanaka T."/>
        </authorList>
    </citation>
    <scope>NUCLEOTIDE SEQUENCE</scope>
    <source>
        <strain evidence="3">MK2</strain>
    </source>
</reference>
<evidence type="ECO:0000313" key="3">
    <source>
        <dbReference type="EMBL" id="BCS23808.1"/>
    </source>
</evidence>
<feature type="signal peptide" evidence="2">
    <location>
        <begin position="1"/>
        <end position="19"/>
    </location>
</feature>
<dbReference type="RefSeq" id="XP_041556002.1">
    <property type="nucleotide sequence ID" value="XM_041703303.1"/>
</dbReference>
<keyword evidence="2" id="KW-0732">Signal</keyword>
<dbReference type="KEGG" id="apuu:APUU_40252A"/>
<evidence type="ECO:0000256" key="2">
    <source>
        <dbReference type="SAM" id="SignalP"/>
    </source>
</evidence>
<sequence length="107" mass="11820">MDWLLLVLLGHFFLPPKRPRNWQRTPAMQTDENGKALCGSESGSRTGLGSSHLVPATPTGILPPWGWLHGPTVAPKQEQKQDPGRQVESYGVTDMEGRLREMGLMDA</sequence>
<dbReference type="Proteomes" id="UP000654913">
    <property type="component" value="Chromosome 4"/>
</dbReference>